<evidence type="ECO:0000313" key="2">
    <source>
        <dbReference type="EMBL" id="SDX82230.1"/>
    </source>
</evidence>
<dbReference type="Pfam" id="PF03729">
    <property type="entry name" value="DUF308"/>
    <property type="match status" value="1"/>
</dbReference>
<keyword evidence="1" id="KW-1133">Transmembrane helix</keyword>
<dbReference type="Proteomes" id="UP000199652">
    <property type="component" value="Unassembled WGS sequence"/>
</dbReference>
<keyword evidence="3" id="KW-1185">Reference proteome</keyword>
<keyword evidence="1" id="KW-0812">Transmembrane</keyword>
<dbReference type="InterPro" id="IPR005325">
    <property type="entry name" value="DUF308_memb"/>
</dbReference>
<name>A0A1H3EUE0_EUBBA</name>
<accession>A0A1H3EUE0</accession>
<organism evidence="2 3">
    <name type="scientific">Eubacterium barkeri</name>
    <name type="common">Clostridium barkeri</name>
    <dbReference type="NCBI Taxonomy" id="1528"/>
    <lineage>
        <taxon>Bacteria</taxon>
        <taxon>Bacillati</taxon>
        <taxon>Bacillota</taxon>
        <taxon>Clostridia</taxon>
        <taxon>Eubacteriales</taxon>
        <taxon>Eubacteriaceae</taxon>
        <taxon>Eubacterium</taxon>
    </lineage>
</organism>
<dbReference type="AlphaFoldDB" id="A0A1H3EUE0"/>
<sequence>MKQETYKRTDALLILLNGILCLIFARNVTHLLPTFCGGILVIKGGLQFYKGIINRDYRILEQTDLVKSFSAIAVGIGIFFAQEDALFIIAIFWGLTGLTQATGCLNTALFKMARKEKFFWDLFKGLVEFSLSMAVIFNPFNSVEHHVLLLGIDMIFEGVISFLARAEKSAKQSD</sequence>
<feature type="transmembrane region" description="Helical" evidence="1">
    <location>
        <begin position="9"/>
        <end position="25"/>
    </location>
</feature>
<dbReference type="STRING" id="1528.SAMN04488579_10852"/>
<reference evidence="3" key="1">
    <citation type="submission" date="2016-10" db="EMBL/GenBank/DDBJ databases">
        <authorList>
            <person name="Varghese N."/>
            <person name="Submissions S."/>
        </authorList>
    </citation>
    <scope>NUCLEOTIDE SEQUENCE [LARGE SCALE GENOMIC DNA]</scope>
    <source>
        <strain evidence="3">VPI 5359</strain>
    </source>
</reference>
<feature type="transmembrane region" description="Helical" evidence="1">
    <location>
        <begin position="87"/>
        <end position="110"/>
    </location>
</feature>
<protein>
    <submittedName>
        <fullName evidence="2">Uncharacterized membrane protein HdeD, DUF308 family</fullName>
    </submittedName>
</protein>
<dbReference type="EMBL" id="FNOU01000008">
    <property type="protein sequence ID" value="SDX82230.1"/>
    <property type="molecule type" value="Genomic_DNA"/>
</dbReference>
<feature type="transmembrane region" description="Helical" evidence="1">
    <location>
        <begin position="65"/>
        <end position="81"/>
    </location>
</feature>
<feature type="transmembrane region" description="Helical" evidence="1">
    <location>
        <begin position="31"/>
        <end position="53"/>
    </location>
</feature>
<dbReference type="RefSeq" id="WP_176770846.1">
    <property type="nucleotide sequence ID" value="NZ_FNOU01000008.1"/>
</dbReference>
<gene>
    <name evidence="2" type="ORF">SAMN04488579_10852</name>
</gene>
<evidence type="ECO:0000313" key="3">
    <source>
        <dbReference type="Proteomes" id="UP000199652"/>
    </source>
</evidence>
<evidence type="ECO:0000256" key="1">
    <source>
        <dbReference type="SAM" id="Phobius"/>
    </source>
</evidence>
<keyword evidence="1" id="KW-0472">Membrane</keyword>
<proteinExistence type="predicted"/>